<dbReference type="EMBL" id="KN831778">
    <property type="protein sequence ID" value="KIM42168.1"/>
    <property type="molecule type" value="Genomic_DNA"/>
</dbReference>
<keyword evidence="4" id="KW-1185">Reference proteome</keyword>
<keyword evidence="1" id="KW-0812">Transmembrane</keyword>
<feature type="domain" description="DUF6535" evidence="2">
    <location>
        <begin position="67"/>
        <end position="102"/>
    </location>
</feature>
<feature type="transmembrane region" description="Helical" evidence="1">
    <location>
        <begin position="34"/>
        <end position="56"/>
    </location>
</feature>
<feature type="domain" description="DUF6535" evidence="2">
    <location>
        <begin position="9"/>
        <end position="64"/>
    </location>
</feature>
<dbReference type="OrthoDB" id="3221808at2759"/>
<accession>A0A0C2XX06</accession>
<gene>
    <name evidence="3" type="ORF">M413DRAFT_51144</name>
</gene>
<reference evidence="4" key="2">
    <citation type="submission" date="2015-01" db="EMBL/GenBank/DDBJ databases">
        <title>Evolutionary Origins and Diversification of the Mycorrhizal Mutualists.</title>
        <authorList>
            <consortium name="DOE Joint Genome Institute"/>
            <consortium name="Mycorrhizal Genomics Consortium"/>
            <person name="Kohler A."/>
            <person name="Kuo A."/>
            <person name="Nagy L.G."/>
            <person name="Floudas D."/>
            <person name="Copeland A."/>
            <person name="Barry K.W."/>
            <person name="Cichocki N."/>
            <person name="Veneault-Fourrey C."/>
            <person name="LaButti K."/>
            <person name="Lindquist E.A."/>
            <person name="Lipzen A."/>
            <person name="Lundell T."/>
            <person name="Morin E."/>
            <person name="Murat C."/>
            <person name="Riley R."/>
            <person name="Ohm R."/>
            <person name="Sun H."/>
            <person name="Tunlid A."/>
            <person name="Henrissat B."/>
            <person name="Grigoriev I.V."/>
            <person name="Hibbett D.S."/>
            <person name="Martin F."/>
        </authorList>
    </citation>
    <scope>NUCLEOTIDE SEQUENCE [LARGE SCALE GENOMIC DNA]</scope>
    <source>
        <strain evidence="4">h7</strain>
    </source>
</reference>
<feature type="non-terminal residue" evidence="3">
    <location>
        <position position="103"/>
    </location>
</feature>
<name>A0A0C2XX06_HEBCY</name>
<feature type="transmembrane region" description="Helical" evidence="1">
    <location>
        <begin position="77"/>
        <end position="100"/>
    </location>
</feature>
<keyword evidence="1" id="KW-1133">Transmembrane helix</keyword>
<evidence type="ECO:0000313" key="3">
    <source>
        <dbReference type="EMBL" id="KIM42168.1"/>
    </source>
</evidence>
<feature type="non-terminal residue" evidence="3">
    <location>
        <position position="1"/>
    </location>
</feature>
<keyword evidence="1" id="KW-0472">Membrane</keyword>
<dbReference type="AlphaFoldDB" id="A0A0C2XX06"/>
<proteinExistence type="predicted"/>
<evidence type="ECO:0000256" key="1">
    <source>
        <dbReference type="SAM" id="Phobius"/>
    </source>
</evidence>
<protein>
    <recommendedName>
        <fullName evidence="2">DUF6535 domain-containing protein</fullName>
    </recommendedName>
</protein>
<organism evidence="3 4">
    <name type="scientific">Hebeloma cylindrosporum</name>
    <dbReference type="NCBI Taxonomy" id="76867"/>
    <lineage>
        <taxon>Eukaryota</taxon>
        <taxon>Fungi</taxon>
        <taxon>Dikarya</taxon>
        <taxon>Basidiomycota</taxon>
        <taxon>Agaricomycotina</taxon>
        <taxon>Agaricomycetes</taxon>
        <taxon>Agaricomycetidae</taxon>
        <taxon>Agaricales</taxon>
        <taxon>Agaricineae</taxon>
        <taxon>Hymenogastraceae</taxon>
        <taxon>Hebeloma</taxon>
    </lineage>
</organism>
<evidence type="ECO:0000313" key="4">
    <source>
        <dbReference type="Proteomes" id="UP000053424"/>
    </source>
</evidence>
<dbReference type="Proteomes" id="UP000053424">
    <property type="component" value="Unassembled WGS sequence"/>
</dbReference>
<sequence>KEDSTDEDWTTMLQPMLKDDQERCESWDKEVQNILIFAALFSAIVTSFLLQSIPLLQPQDGATNATGPLPASIRINVFWSLSLVLSLTTALVGIIAAQWLREH</sequence>
<dbReference type="InterPro" id="IPR045338">
    <property type="entry name" value="DUF6535"/>
</dbReference>
<dbReference type="Pfam" id="PF20153">
    <property type="entry name" value="DUF6535"/>
    <property type="match status" value="2"/>
</dbReference>
<evidence type="ECO:0000259" key="2">
    <source>
        <dbReference type="Pfam" id="PF20153"/>
    </source>
</evidence>
<reference evidence="3 4" key="1">
    <citation type="submission" date="2014-04" db="EMBL/GenBank/DDBJ databases">
        <authorList>
            <consortium name="DOE Joint Genome Institute"/>
            <person name="Kuo A."/>
            <person name="Gay G."/>
            <person name="Dore J."/>
            <person name="Kohler A."/>
            <person name="Nagy L.G."/>
            <person name="Floudas D."/>
            <person name="Copeland A."/>
            <person name="Barry K.W."/>
            <person name="Cichocki N."/>
            <person name="Veneault-Fourrey C."/>
            <person name="LaButti K."/>
            <person name="Lindquist E.A."/>
            <person name="Lipzen A."/>
            <person name="Lundell T."/>
            <person name="Morin E."/>
            <person name="Murat C."/>
            <person name="Sun H."/>
            <person name="Tunlid A."/>
            <person name="Henrissat B."/>
            <person name="Grigoriev I.V."/>
            <person name="Hibbett D.S."/>
            <person name="Martin F."/>
            <person name="Nordberg H.P."/>
            <person name="Cantor M.N."/>
            <person name="Hua S.X."/>
        </authorList>
    </citation>
    <scope>NUCLEOTIDE SEQUENCE [LARGE SCALE GENOMIC DNA]</scope>
    <source>
        <strain evidence="4">h7</strain>
    </source>
</reference>
<dbReference type="HOGENOM" id="CLU_018688_2_2_1"/>